<reference evidence="2" key="1">
    <citation type="submission" date="2022-10" db="EMBL/GenBank/DDBJ databases">
        <authorList>
            <person name="Chen Y."/>
            <person name="Dougan E. K."/>
            <person name="Chan C."/>
            <person name="Rhodes N."/>
            <person name="Thang M."/>
        </authorList>
    </citation>
    <scope>NUCLEOTIDE SEQUENCE</scope>
</reference>
<dbReference type="EMBL" id="CAMXCT010001541">
    <property type="protein sequence ID" value="CAI3991022.1"/>
    <property type="molecule type" value="Genomic_DNA"/>
</dbReference>
<keyword evidence="1" id="KW-0732">Signal</keyword>
<dbReference type="OrthoDB" id="440653at2759"/>
<reference evidence="3 4" key="2">
    <citation type="submission" date="2024-05" db="EMBL/GenBank/DDBJ databases">
        <authorList>
            <person name="Chen Y."/>
            <person name="Shah S."/>
            <person name="Dougan E. K."/>
            <person name="Thang M."/>
            <person name="Chan C."/>
        </authorList>
    </citation>
    <scope>NUCLEOTIDE SEQUENCE [LARGE SCALE GENOMIC DNA]</scope>
</reference>
<protein>
    <submittedName>
        <fullName evidence="3">Deoxynucleoside triphosphate triphosphohydrolase SAMHD1</fullName>
    </submittedName>
</protein>
<evidence type="ECO:0000313" key="2">
    <source>
        <dbReference type="EMBL" id="CAI3991022.1"/>
    </source>
</evidence>
<feature type="chain" id="PRO_5043270392" evidence="1">
    <location>
        <begin position="16"/>
        <end position="423"/>
    </location>
</feature>
<dbReference type="EMBL" id="CAMXCT030001541">
    <property type="protein sequence ID" value="CAL4778334.1"/>
    <property type="molecule type" value="Genomic_DNA"/>
</dbReference>
<evidence type="ECO:0000313" key="3">
    <source>
        <dbReference type="EMBL" id="CAL4778334.1"/>
    </source>
</evidence>
<feature type="signal peptide" evidence="1">
    <location>
        <begin position="1"/>
        <end position="15"/>
    </location>
</feature>
<comment type="caution">
    <text evidence="2">The sequence shown here is derived from an EMBL/GenBank/DDBJ whole genome shotgun (WGS) entry which is preliminary data.</text>
</comment>
<gene>
    <name evidence="2" type="ORF">C1SCF055_LOCUS17958</name>
</gene>
<evidence type="ECO:0000313" key="4">
    <source>
        <dbReference type="Proteomes" id="UP001152797"/>
    </source>
</evidence>
<dbReference type="EMBL" id="CAMXCT020001541">
    <property type="protein sequence ID" value="CAL1144397.1"/>
    <property type="molecule type" value="Genomic_DNA"/>
</dbReference>
<dbReference type="AlphaFoldDB" id="A0A9P1CEZ9"/>
<sequence length="423" mass="46245">MFSFSIFVLLAVVQAERPDTSCLLQLSEPKPQLLAVESGPTLFAADYQCTSRINPEVYTQNGNSGSFPPGFLNNCNGFCQSHTLFDTLFTGSNNWVCWCCIGTAINSNTNWDVYEVATISNVVGDPHIKTLDGIRYTLLSQGTFSLWHFSGVEAEWKGEVKKVGVDWEVFTHYSGHQAFTKGLLLVDNSGGSHRQALEITARDCQWKGRKGSEWIAVQNGDSLSVLDGQDYVSSFIVTRKDGPKGHNLVRLNMQTKDGPTDVAVLSLSCRPQHHINLQMVMNHREDQQFVDGELKVARKKLSLLGTSTDAEFRTNKNWKDLGGSAAAAAYLRTVDEASKMSVLQISSASGRAESIASCSKAEENQAKETCSKHLGAYVDQRNADNAAFFDDCVFDLCHGAGESAAEIAAELLASNQAIQTMTS</sequence>
<name>A0A9P1CEZ9_9DINO</name>
<accession>A0A9P1CEZ9</accession>
<dbReference type="Proteomes" id="UP001152797">
    <property type="component" value="Unassembled WGS sequence"/>
</dbReference>
<evidence type="ECO:0000256" key="1">
    <source>
        <dbReference type="SAM" id="SignalP"/>
    </source>
</evidence>
<organism evidence="2">
    <name type="scientific">Cladocopium goreaui</name>
    <dbReference type="NCBI Taxonomy" id="2562237"/>
    <lineage>
        <taxon>Eukaryota</taxon>
        <taxon>Sar</taxon>
        <taxon>Alveolata</taxon>
        <taxon>Dinophyceae</taxon>
        <taxon>Suessiales</taxon>
        <taxon>Symbiodiniaceae</taxon>
        <taxon>Cladocopium</taxon>
    </lineage>
</organism>
<proteinExistence type="predicted"/>
<keyword evidence="4" id="KW-1185">Reference proteome</keyword>